<proteinExistence type="inferred from homology"/>
<dbReference type="InterPro" id="IPR019393">
    <property type="entry name" value="WASH_strumpellin"/>
</dbReference>
<evidence type="ECO:0000256" key="3">
    <source>
        <dbReference type="ARBA" id="ARBA00029945"/>
    </source>
</evidence>
<dbReference type="PANTHER" id="PTHR15691:SF6">
    <property type="entry name" value="WASH COMPLEX SUBUNIT 5"/>
    <property type="match status" value="1"/>
</dbReference>
<evidence type="ECO:0000256" key="2">
    <source>
        <dbReference type="ARBA" id="ARBA00013581"/>
    </source>
</evidence>
<evidence type="ECO:0000256" key="1">
    <source>
        <dbReference type="ARBA" id="ARBA00006224"/>
    </source>
</evidence>
<dbReference type="STRING" id="62062.ENSHHUP00000019508"/>
<protein>
    <recommendedName>
        <fullName evidence="2">WASH complex subunit 5</fullName>
    </recommendedName>
    <alternativeName>
        <fullName evidence="3">WASH complex subunit strumpellin</fullName>
    </alternativeName>
</protein>
<dbReference type="GO" id="GO:0071203">
    <property type="term" value="C:WASH complex"/>
    <property type="evidence" value="ECO:0007669"/>
    <property type="project" value="InterPro"/>
</dbReference>
<dbReference type="GO" id="GO:0007032">
    <property type="term" value="P:endosome organization"/>
    <property type="evidence" value="ECO:0007669"/>
    <property type="project" value="TreeGrafter"/>
</dbReference>
<dbReference type="GO" id="GO:0005768">
    <property type="term" value="C:endosome"/>
    <property type="evidence" value="ECO:0007669"/>
    <property type="project" value="TreeGrafter"/>
</dbReference>
<name>A0A4W5KQE6_9TELE</name>
<dbReference type="GO" id="GO:0030041">
    <property type="term" value="P:actin filament polymerization"/>
    <property type="evidence" value="ECO:0007669"/>
    <property type="project" value="TreeGrafter"/>
</dbReference>
<dbReference type="PANTHER" id="PTHR15691">
    <property type="entry name" value="WASH COMPLEX SUBUNIT 5"/>
    <property type="match status" value="1"/>
</dbReference>
<organism evidence="4 5">
    <name type="scientific">Hucho hucho</name>
    <name type="common">huchen</name>
    <dbReference type="NCBI Taxonomy" id="62062"/>
    <lineage>
        <taxon>Eukaryota</taxon>
        <taxon>Metazoa</taxon>
        <taxon>Chordata</taxon>
        <taxon>Craniata</taxon>
        <taxon>Vertebrata</taxon>
        <taxon>Euteleostomi</taxon>
        <taxon>Actinopterygii</taxon>
        <taxon>Neopterygii</taxon>
        <taxon>Teleostei</taxon>
        <taxon>Protacanthopterygii</taxon>
        <taxon>Salmoniformes</taxon>
        <taxon>Salmonidae</taxon>
        <taxon>Salmoninae</taxon>
        <taxon>Hucho</taxon>
    </lineage>
</organism>
<comment type="similarity">
    <text evidence="1">Belongs to the strumpellin family.</text>
</comment>
<reference evidence="4" key="2">
    <citation type="submission" date="2025-08" db="UniProtKB">
        <authorList>
            <consortium name="Ensembl"/>
        </authorList>
    </citation>
    <scope>IDENTIFICATION</scope>
</reference>
<reference evidence="5" key="1">
    <citation type="submission" date="2018-06" db="EMBL/GenBank/DDBJ databases">
        <title>Genome assembly of Danube salmon.</title>
        <authorList>
            <person name="Macqueen D.J."/>
            <person name="Gundappa M.K."/>
        </authorList>
    </citation>
    <scope>NUCLEOTIDE SEQUENCE [LARGE SCALE GENOMIC DNA]</scope>
</reference>
<evidence type="ECO:0000313" key="5">
    <source>
        <dbReference type="Proteomes" id="UP000314982"/>
    </source>
</evidence>
<evidence type="ECO:0000313" key="4">
    <source>
        <dbReference type="Ensembl" id="ENSHHUP00000019508.1"/>
    </source>
</evidence>
<keyword evidence="5" id="KW-1185">Reference proteome</keyword>
<dbReference type="Ensembl" id="ENSHHUT00000020229.1">
    <property type="protein sequence ID" value="ENSHHUP00000019508.1"/>
    <property type="gene ID" value="ENSHHUG00000012196.1"/>
</dbReference>
<dbReference type="AlphaFoldDB" id="A0A4W5KQE6"/>
<sequence length="99" mass="10987">TGDDDQGTLGSGYDCPGHHHSLLRFFVFFLSANASKVYANAVAKTQKIWGPYLESIMKVGQMQILRQQIANELNYSCKFDSKHLAAALENLNKSVAPLR</sequence>
<dbReference type="Proteomes" id="UP000314982">
    <property type="component" value="Unassembled WGS sequence"/>
</dbReference>
<dbReference type="GeneTree" id="ENSGT00390000011137"/>
<dbReference type="GO" id="GO:0140285">
    <property type="term" value="P:endosome fission"/>
    <property type="evidence" value="ECO:0007669"/>
    <property type="project" value="TreeGrafter"/>
</dbReference>
<accession>A0A4W5KQE6</accession>
<dbReference type="GO" id="GO:0051125">
    <property type="term" value="P:regulation of actin nucleation"/>
    <property type="evidence" value="ECO:0007669"/>
    <property type="project" value="TreeGrafter"/>
</dbReference>
<reference evidence="4" key="3">
    <citation type="submission" date="2025-09" db="UniProtKB">
        <authorList>
            <consortium name="Ensembl"/>
        </authorList>
    </citation>
    <scope>IDENTIFICATION</scope>
</reference>
<dbReference type="Pfam" id="PF10266">
    <property type="entry name" value="Strumpellin"/>
    <property type="match status" value="1"/>
</dbReference>